<keyword evidence="4" id="KW-1003">Cell membrane</keyword>
<name>A0A486XW13_9GAMM</name>
<evidence type="ECO:0000259" key="6">
    <source>
        <dbReference type="PROSITE" id="PS51012"/>
    </source>
</evidence>
<evidence type="ECO:0000256" key="2">
    <source>
        <dbReference type="ARBA" id="ARBA00007783"/>
    </source>
</evidence>
<dbReference type="InterPro" id="IPR047817">
    <property type="entry name" value="ABC2_TM_bact-type"/>
</dbReference>
<evidence type="ECO:0000256" key="1">
    <source>
        <dbReference type="ARBA" id="ARBA00004429"/>
    </source>
</evidence>
<feature type="domain" description="ABC transmembrane type-2" evidence="6">
    <location>
        <begin position="27"/>
        <end position="246"/>
    </location>
</feature>
<comment type="similarity">
    <text evidence="2">Belongs to the ABC-2 integral membrane protein family.</text>
</comment>
<dbReference type="AlphaFoldDB" id="A0A486XW13"/>
<feature type="transmembrane region" description="Helical" evidence="5">
    <location>
        <begin position="167"/>
        <end position="186"/>
    </location>
</feature>
<keyword evidence="5" id="KW-0812">Transmembrane</keyword>
<accession>A0A486XW13</accession>
<evidence type="ECO:0000256" key="4">
    <source>
        <dbReference type="ARBA" id="ARBA00022519"/>
    </source>
</evidence>
<dbReference type="GO" id="GO:0005886">
    <property type="term" value="C:plasma membrane"/>
    <property type="evidence" value="ECO:0007669"/>
    <property type="project" value="UniProtKB-SubCell"/>
</dbReference>
<keyword evidence="4" id="KW-0997">Cell inner membrane</keyword>
<proteinExistence type="inferred from homology"/>
<dbReference type="PROSITE" id="PS51012">
    <property type="entry name" value="ABC_TM2"/>
    <property type="match status" value="1"/>
</dbReference>
<keyword evidence="5" id="KW-1133">Transmembrane helix</keyword>
<dbReference type="GO" id="GO:0015920">
    <property type="term" value="P:lipopolysaccharide transport"/>
    <property type="evidence" value="ECO:0007669"/>
    <property type="project" value="TreeGrafter"/>
</dbReference>
<protein>
    <submittedName>
        <fullName evidence="7">O-antigen export system permease protein RfbD</fullName>
    </submittedName>
</protein>
<reference evidence="7" key="1">
    <citation type="submission" date="2019-04" db="EMBL/GenBank/DDBJ databases">
        <authorList>
            <person name="Brambilla D."/>
        </authorList>
    </citation>
    <scope>NUCLEOTIDE SEQUENCE</scope>
    <source>
        <strain evidence="7">BAL1</strain>
    </source>
</reference>
<dbReference type="PANTHER" id="PTHR30413">
    <property type="entry name" value="INNER MEMBRANE TRANSPORT PERMEASE"/>
    <property type="match status" value="1"/>
</dbReference>
<feature type="transmembrane region" description="Helical" evidence="5">
    <location>
        <begin position="222"/>
        <end position="242"/>
    </location>
</feature>
<dbReference type="EMBL" id="CAAJGR010000034">
    <property type="protein sequence ID" value="VHO06524.1"/>
    <property type="molecule type" value="Genomic_DNA"/>
</dbReference>
<feature type="transmembrane region" description="Helical" evidence="5">
    <location>
        <begin position="98"/>
        <end position="125"/>
    </location>
</feature>
<feature type="transmembrane region" description="Helical" evidence="5">
    <location>
        <begin position="137"/>
        <end position="160"/>
    </location>
</feature>
<feature type="transmembrane region" description="Helical" evidence="5">
    <location>
        <begin position="29"/>
        <end position="52"/>
    </location>
</feature>
<feature type="transmembrane region" description="Helical" evidence="5">
    <location>
        <begin position="58"/>
        <end position="77"/>
    </location>
</feature>
<dbReference type="PANTHER" id="PTHR30413:SF8">
    <property type="entry name" value="TRANSPORT PERMEASE PROTEIN"/>
    <property type="match status" value="1"/>
</dbReference>
<gene>
    <name evidence="7" type="ORF">BAL341_3538</name>
</gene>
<evidence type="ECO:0000313" key="7">
    <source>
        <dbReference type="EMBL" id="VHO06524.1"/>
    </source>
</evidence>
<comment type="subcellular location">
    <subcellularLocation>
        <location evidence="1">Cell inner membrane</location>
        <topology evidence="1">Multi-pass membrane protein</topology>
    </subcellularLocation>
</comment>
<evidence type="ECO:0000256" key="5">
    <source>
        <dbReference type="SAM" id="Phobius"/>
    </source>
</evidence>
<evidence type="ECO:0000256" key="3">
    <source>
        <dbReference type="ARBA" id="ARBA00022448"/>
    </source>
</evidence>
<sequence>MKASGFFQLILTKTKLNLRAEARQSYLNYLWWLLEPALFVALFYVVFCVFLGNGTSTFLIFLLCGQIPFMWFARTVGNCSASIEQGKGLMQQIRIPKLFFPLVTVCQEAIKSICVFILFFTFLFFCNDNVTFHWLSLPVLVFVQLFFNMAIAIVGAMIVPFIPDFKFLINTFVQMIMFASGVFFNYKEVLLSEHHDLFMLNPMANIITQYRLIVMENEWPDFYALGYIFIFSLLLILVATLFMKKIDCLYPKVLAE</sequence>
<organism evidence="7">
    <name type="scientific">Rheinheimera sp. BAL341</name>
    <dbReference type="NCBI Taxonomy" id="1708203"/>
    <lineage>
        <taxon>Bacteria</taxon>
        <taxon>Pseudomonadati</taxon>
        <taxon>Pseudomonadota</taxon>
        <taxon>Gammaproteobacteria</taxon>
        <taxon>Chromatiales</taxon>
        <taxon>Chromatiaceae</taxon>
        <taxon>Rheinheimera</taxon>
    </lineage>
</organism>
<keyword evidence="3" id="KW-0813">Transport</keyword>
<keyword evidence="5" id="KW-0472">Membrane</keyword>